<feature type="transmembrane region" description="Helical" evidence="2">
    <location>
        <begin position="34"/>
        <end position="63"/>
    </location>
</feature>
<keyword evidence="4" id="KW-1185">Reference proteome</keyword>
<accession>A0ABS7NYB3</accession>
<feature type="region of interest" description="Disordered" evidence="1">
    <location>
        <begin position="303"/>
        <end position="322"/>
    </location>
</feature>
<dbReference type="Proteomes" id="UP000825228">
    <property type="component" value="Unassembled WGS sequence"/>
</dbReference>
<dbReference type="RefSeq" id="WP_222682392.1">
    <property type="nucleotide sequence ID" value="NZ_JABUBT010000002.1"/>
</dbReference>
<feature type="compositionally biased region" description="Polar residues" evidence="1">
    <location>
        <begin position="303"/>
        <end position="319"/>
    </location>
</feature>
<keyword evidence="2" id="KW-0812">Transmembrane</keyword>
<keyword evidence="2" id="KW-0472">Membrane</keyword>
<evidence type="ECO:0000313" key="4">
    <source>
        <dbReference type="Proteomes" id="UP000825228"/>
    </source>
</evidence>
<reference evidence="3 4" key="1">
    <citation type="submission" date="2020-06" db="EMBL/GenBank/DDBJ databases">
        <title>Taxonomy, biology and ecology of Rhodococcus bacteria occurring in California pistachio and other woody hosts as revealed by genome sequence analyses.</title>
        <authorList>
            <person name="Gai Y."/>
            <person name="Riely B."/>
        </authorList>
    </citation>
    <scope>NUCLEOTIDE SEQUENCE [LARGE SCALE GENOMIC DNA]</scope>
    <source>
        <strain evidence="3 4">BP-281</strain>
    </source>
</reference>
<feature type="transmembrane region" description="Helical" evidence="2">
    <location>
        <begin position="152"/>
        <end position="173"/>
    </location>
</feature>
<evidence type="ECO:0000313" key="3">
    <source>
        <dbReference type="EMBL" id="MBY6365138.1"/>
    </source>
</evidence>
<proteinExistence type="predicted"/>
<feature type="transmembrane region" description="Helical" evidence="2">
    <location>
        <begin position="185"/>
        <end position="206"/>
    </location>
</feature>
<sequence>MSARRERAARWWSGVLVLVQLDLRQRLRTTRWKVSAAAAFAVVSLVVLGSLYVMVGAGSLAYADWAQNLYVIVGAIVVFVGLVLAPTLTATSINGDRKDAVLAVVQATPVSAWQIAVGKLLGGWASCLALVAVASPYLVWGIVSAPYGVGPGLLGVVVLCLVFLCWCGVGLGFSALTARPAGSAVLTQAAVFTVLLGLPAVFGLLLQPVSQDHRVVRAEYVYDPAAPADALPTCRDVEVTQSFAHTERIWWLLAPHPFLLIPDVVAAHDNPNAWSYRDTRPPTLASSAADALSDARTGPWITDSTCADESTGARYSTDPSRLASPYAEQRAHETASVGDSWYIGLAMNAVFGALGLAAAARRLRVPAGRLPRGVRIA</sequence>
<feature type="transmembrane region" description="Helical" evidence="2">
    <location>
        <begin position="120"/>
        <end position="140"/>
    </location>
</feature>
<dbReference type="EMBL" id="JABUBU010000001">
    <property type="protein sequence ID" value="MBY6365138.1"/>
    <property type="molecule type" value="Genomic_DNA"/>
</dbReference>
<protein>
    <submittedName>
        <fullName evidence="3">ABC transporter permease subunit</fullName>
    </submittedName>
</protein>
<evidence type="ECO:0000256" key="1">
    <source>
        <dbReference type="SAM" id="MobiDB-lite"/>
    </source>
</evidence>
<gene>
    <name evidence="3" type="ORF">HQ603_00055</name>
</gene>
<keyword evidence="2" id="KW-1133">Transmembrane helix</keyword>
<organism evidence="3 4">
    <name type="scientific">Rhodococcoides corynebacterioides</name>
    <dbReference type="NCBI Taxonomy" id="53972"/>
    <lineage>
        <taxon>Bacteria</taxon>
        <taxon>Bacillati</taxon>
        <taxon>Actinomycetota</taxon>
        <taxon>Actinomycetes</taxon>
        <taxon>Mycobacteriales</taxon>
        <taxon>Nocardiaceae</taxon>
        <taxon>Rhodococcoides</taxon>
    </lineage>
</organism>
<dbReference type="PANTHER" id="PTHR43471">
    <property type="entry name" value="ABC TRANSPORTER PERMEASE"/>
    <property type="match status" value="1"/>
</dbReference>
<evidence type="ECO:0000256" key="2">
    <source>
        <dbReference type="SAM" id="Phobius"/>
    </source>
</evidence>
<feature type="transmembrane region" description="Helical" evidence="2">
    <location>
        <begin position="69"/>
        <end position="88"/>
    </location>
</feature>
<comment type="caution">
    <text evidence="3">The sequence shown here is derived from an EMBL/GenBank/DDBJ whole genome shotgun (WGS) entry which is preliminary data.</text>
</comment>
<name>A0ABS7NYB3_9NOCA</name>
<dbReference type="Pfam" id="PF12679">
    <property type="entry name" value="ABC2_membrane_2"/>
    <property type="match status" value="1"/>
</dbReference>